<evidence type="ECO:0000256" key="1">
    <source>
        <dbReference type="SAM" id="Phobius"/>
    </source>
</evidence>
<dbReference type="RefSeq" id="WP_317476535.1">
    <property type="nucleotide sequence ID" value="NZ_JARQTW010000002.1"/>
</dbReference>
<name>A0AAW6Q920_9PAST</name>
<feature type="transmembrane region" description="Helical" evidence="1">
    <location>
        <begin position="67"/>
        <end position="94"/>
    </location>
</feature>
<dbReference type="Proteomes" id="UP001214976">
    <property type="component" value="Unassembled WGS sequence"/>
</dbReference>
<dbReference type="AlphaFoldDB" id="A0AAW6Q920"/>
<evidence type="ECO:0000259" key="2">
    <source>
        <dbReference type="Pfam" id="PF00149"/>
    </source>
</evidence>
<sequence>METRYYIIFAVIILTLQVFLVLFHYTLRWLLQDKFSPKTLFRISLCLGIAANAFILSNIFFRLYHNFRLNALILVILYFIALIGFMAFVLFHVGKIWLRREKLNHVLRILYFPALIGLFGLSLYNAYTPVVHHYQIRLDKPMQPLRIGVASDFHLGKYFGGKQMDELADIFRREKVDLILLPGDIMDDNVDAYLAEKMQSHLAKLQAPLGVYATLGNHDFFGDERRIENEVRKTGIHLLMDEAVQVDGKFTIIGRNDDLVPNRPSAKTLLRGVDTRLPVFLMDHRPTDIWEHSRLPIDIQVSGHTHKGQIFPANLLTYMMYPLNYGFKQINGVNFFVTSGYGFWGVPMRLASQSEVLILDVRGTN</sequence>
<feature type="transmembrane region" description="Helical" evidence="1">
    <location>
        <begin position="39"/>
        <end position="61"/>
    </location>
</feature>
<organism evidence="3 4">
    <name type="scientific">Exercitatus varius</name>
    <dbReference type="NCBI Taxonomy" id="67857"/>
    <lineage>
        <taxon>Bacteria</taxon>
        <taxon>Pseudomonadati</taxon>
        <taxon>Pseudomonadota</taxon>
        <taxon>Gammaproteobacteria</taxon>
        <taxon>Pasteurellales</taxon>
        <taxon>Pasteurellaceae</taxon>
        <taxon>Exercitatus</taxon>
    </lineage>
</organism>
<reference evidence="3" key="1">
    <citation type="submission" date="2023-03" db="EMBL/GenBank/DDBJ databases">
        <title>Classification of Bisgaard taxon 6 and taxon 10 as Exercitatus varius gen. nov., spec. nov.</title>
        <authorList>
            <person name="Christensen H."/>
        </authorList>
    </citation>
    <scope>NUCLEOTIDE SEQUENCE</scope>
    <source>
        <strain evidence="3">86116</strain>
    </source>
</reference>
<feature type="transmembrane region" description="Helical" evidence="1">
    <location>
        <begin position="106"/>
        <end position="127"/>
    </location>
</feature>
<feature type="transmembrane region" description="Helical" evidence="1">
    <location>
        <begin position="6"/>
        <end position="27"/>
    </location>
</feature>
<dbReference type="Pfam" id="PF00149">
    <property type="entry name" value="Metallophos"/>
    <property type="match status" value="1"/>
</dbReference>
<protein>
    <submittedName>
        <fullName evidence="3">Metallophosphoesterase</fullName>
    </submittedName>
</protein>
<feature type="domain" description="Calcineurin-like phosphoesterase" evidence="2">
    <location>
        <begin position="145"/>
        <end position="307"/>
    </location>
</feature>
<proteinExistence type="predicted"/>
<dbReference type="PANTHER" id="PTHR31302:SF0">
    <property type="entry name" value="TRANSMEMBRANE PROTEIN WITH METALLOPHOSPHOESTERASE DOMAIN"/>
    <property type="match status" value="1"/>
</dbReference>
<dbReference type="InterPro" id="IPR029052">
    <property type="entry name" value="Metallo-depent_PP-like"/>
</dbReference>
<dbReference type="GO" id="GO:0016787">
    <property type="term" value="F:hydrolase activity"/>
    <property type="evidence" value="ECO:0007669"/>
    <property type="project" value="InterPro"/>
</dbReference>
<evidence type="ECO:0000313" key="4">
    <source>
        <dbReference type="Proteomes" id="UP001214976"/>
    </source>
</evidence>
<dbReference type="InterPro" id="IPR004843">
    <property type="entry name" value="Calcineurin-like_PHP"/>
</dbReference>
<dbReference type="EMBL" id="JARQTW010000002">
    <property type="protein sequence ID" value="MDG2949241.1"/>
    <property type="molecule type" value="Genomic_DNA"/>
</dbReference>
<dbReference type="Gene3D" id="3.60.21.10">
    <property type="match status" value="1"/>
</dbReference>
<accession>A0AAW6Q920</accession>
<dbReference type="InterPro" id="IPR051158">
    <property type="entry name" value="Metallophosphoesterase_sf"/>
</dbReference>
<keyword evidence="1" id="KW-0472">Membrane</keyword>
<keyword evidence="1" id="KW-0812">Transmembrane</keyword>
<evidence type="ECO:0000313" key="3">
    <source>
        <dbReference type="EMBL" id="MDG2949241.1"/>
    </source>
</evidence>
<gene>
    <name evidence="3" type="ORF">P7M15_01695</name>
</gene>
<dbReference type="SUPFAM" id="SSF56300">
    <property type="entry name" value="Metallo-dependent phosphatases"/>
    <property type="match status" value="1"/>
</dbReference>
<comment type="caution">
    <text evidence="3">The sequence shown here is derived from an EMBL/GenBank/DDBJ whole genome shotgun (WGS) entry which is preliminary data.</text>
</comment>
<keyword evidence="1" id="KW-1133">Transmembrane helix</keyword>
<dbReference type="PANTHER" id="PTHR31302">
    <property type="entry name" value="TRANSMEMBRANE PROTEIN WITH METALLOPHOSPHOESTERASE DOMAIN-RELATED"/>
    <property type="match status" value="1"/>
</dbReference>